<feature type="transmembrane region" description="Helical" evidence="1">
    <location>
        <begin position="114"/>
        <end position="132"/>
    </location>
</feature>
<evidence type="ECO:0000313" key="2">
    <source>
        <dbReference type="EMBL" id="BBO32547.1"/>
    </source>
</evidence>
<protein>
    <recommendedName>
        <fullName evidence="4">DoxX family protein</fullName>
    </recommendedName>
</protein>
<keyword evidence="1" id="KW-1133">Transmembrane helix</keyword>
<keyword evidence="1" id="KW-0812">Transmembrane</keyword>
<feature type="transmembrane region" description="Helical" evidence="1">
    <location>
        <begin position="48"/>
        <end position="67"/>
    </location>
</feature>
<dbReference type="EMBL" id="AP021861">
    <property type="protein sequence ID" value="BBO32547.1"/>
    <property type="molecule type" value="Genomic_DNA"/>
</dbReference>
<dbReference type="AlphaFoldDB" id="A0A5K7X9I2"/>
<dbReference type="RefSeq" id="WP_152098496.1">
    <property type="nucleotide sequence ID" value="NZ_AP021861.1"/>
</dbReference>
<evidence type="ECO:0000256" key="1">
    <source>
        <dbReference type="SAM" id="Phobius"/>
    </source>
</evidence>
<evidence type="ECO:0000313" key="3">
    <source>
        <dbReference type="Proteomes" id="UP000326837"/>
    </source>
</evidence>
<dbReference type="KEGG" id="lpav:PLANPX_2159"/>
<gene>
    <name evidence="2" type="ORF">PLANPX_2159</name>
</gene>
<keyword evidence="1" id="KW-0472">Membrane</keyword>
<name>A0A5K7X9I2_9BACT</name>
<evidence type="ECO:0008006" key="4">
    <source>
        <dbReference type="Google" id="ProtNLM"/>
    </source>
</evidence>
<reference evidence="3" key="1">
    <citation type="submission" date="2019-10" db="EMBL/GenBank/DDBJ databases">
        <title>Lacipirellula parvula gen. nov., sp. nov., representing a lineage of planctomycetes widespread in freshwater anoxic habitats, and description of the family Lacipirellulaceae.</title>
        <authorList>
            <person name="Dedysh S.N."/>
            <person name="Kulichevskaya I.S."/>
            <person name="Beletsky A.V."/>
            <person name="Rakitin A.L."/>
            <person name="Mardanov A.V."/>
            <person name="Ivanova A.A."/>
            <person name="Saltykova V.X."/>
            <person name="Rijpstra W.I.C."/>
            <person name="Sinninghe Damste J.S."/>
            <person name="Ravin N.V."/>
        </authorList>
    </citation>
    <scope>NUCLEOTIDE SEQUENCE [LARGE SCALE GENOMIC DNA]</scope>
    <source>
        <strain evidence="3">PX69</strain>
    </source>
</reference>
<feature type="transmembrane region" description="Helical" evidence="1">
    <location>
        <begin position="88"/>
        <end position="108"/>
    </location>
</feature>
<dbReference type="Proteomes" id="UP000326837">
    <property type="component" value="Chromosome"/>
</dbReference>
<keyword evidence="3" id="KW-1185">Reference proteome</keyword>
<proteinExistence type="predicted"/>
<accession>A0A5K7X9I2</accession>
<organism evidence="2 3">
    <name type="scientific">Lacipirellula parvula</name>
    <dbReference type="NCBI Taxonomy" id="2650471"/>
    <lineage>
        <taxon>Bacteria</taxon>
        <taxon>Pseudomonadati</taxon>
        <taxon>Planctomycetota</taxon>
        <taxon>Planctomycetia</taxon>
        <taxon>Pirellulales</taxon>
        <taxon>Lacipirellulaceae</taxon>
        <taxon>Lacipirellula</taxon>
    </lineage>
</organism>
<sequence>MNRTVIAAWVVRLGLAASFLSAVADRLGLWGSPGSPGVVWGSVANYESYTATLIYFLPAALIPIFGWMATGAETCIAIGLLIGWRLNCFALSAAVLLTLFAASMTVALGPKPPLDYSVFSAAGAAFLLYAVASSAEARVTSAANPV</sequence>